<dbReference type="SMART" id="SM00710">
    <property type="entry name" value="PbH1"/>
    <property type="match status" value="6"/>
</dbReference>
<dbReference type="EMBL" id="MJEH01000037">
    <property type="protein sequence ID" value="OEH92039.1"/>
    <property type="molecule type" value="Genomic_DNA"/>
</dbReference>
<dbReference type="SUPFAM" id="SSF51126">
    <property type="entry name" value="Pectin lyase-like"/>
    <property type="match status" value="1"/>
</dbReference>
<dbReference type="InterPro" id="IPR039448">
    <property type="entry name" value="Beta_helix"/>
</dbReference>
<dbReference type="RefSeq" id="WP_069717947.1">
    <property type="nucleotide sequence ID" value="NZ_MJEH01000037.1"/>
</dbReference>
<dbReference type="STRING" id="1305675.BFG57_17115"/>
<sequence length="314" mass="33508">MTIHVVPTEFATVQAAIDAAVEGDSIQILAGTFDGFNVTKERLKIFGCGIGKTIIAGNSAFGSTDGINVDASRTILKGFTIQGFQGTDSDGIDVNTNNNILVELESKSNFSDGFEIDGENNLIINCLASSNLSEGFDLENDHNCVINCKSIQNGAREGEGIEIEANYNKLINNLAKENFEDGFDLDDNASFNTLFGNVSIKNMGDGIEVDDEANNNNIIANMVCNNIESGIEMEANGGATIGNVIDSNIIRNNGPANVGSSSGIFVQDGVIDSSIRFNKLKLNEPFDIDVEGDVNDNTFDGNICENSFPDNLCT</sequence>
<accession>A0A1E5LDC4</accession>
<organism evidence="2 3">
    <name type="scientific">Bacillus solimangrovi</name>
    <dbReference type="NCBI Taxonomy" id="1305675"/>
    <lineage>
        <taxon>Bacteria</taxon>
        <taxon>Bacillati</taxon>
        <taxon>Bacillota</taxon>
        <taxon>Bacilli</taxon>
        <taxon>Bacillales</taxon>
        <taxon>Bacillaceae</taxon>
        <taxon>Bacillus</taxon>
    </lineage>
</organism>
<evidence type="ECO:0000313" key="3">
    <source>
        <dbReference type="Proteomes" id="UP000095209"/>
    </source>
</evidence>
<dbReference type="InterPro" id="IPR006626">
    <property type="entry name" value="PbH1"/>
</dbReference>
<feature type="domain" description="Right handed beta helix" evidence="1">
    <location>
        <begin position="66"/>
        <end position="221"/>
    </location>
</feature>
<dbReference type="OrthoDB" id="2496562at2"/>
<comment type="caution">
    <text evidence="2">The sequence shown here is derived from an EMBL/GenBank/DDBJ whole genome shotgun (WGS) entry which is preliminary data.</text>
</comment>
<dbReference type="Gene3D" id="2.160.20.10">
    <property type="entry name" value="Single-stranded right-handed beta-helix, Pectin lyase-like"/>
    <property type="match status" value="1"/>
</dbReference>
<dbReference type="InterPro" id="IPR012334">
    <property type="entry name" value="Pectin_lyas_fold"/>
</dbReference>
<dbReference type="InterPro" id="IPR011050">
    <property type="entry name" value="Pectin_lyase_fold/virulence"/>
</dbReference>
<dbReference type="Proteomes" id="UP000095209">
    <property type="component" value="Unassembled WGS sequence"/>
</dbReference>
<gene>
    <name evidence="2" type="ORF">BFG57_17115</name>
</gene>
<evidence type="ECO:0000259" key="1">
    <source>
        <dbReference type="Pfam" id="PF13229"/>
    </source>
</evidence>
<protein>
    <recommendedName>
        <fullName evidence="1">Right handed beta helix domain-containing protein</fullName>
    </recommendedName>
</protein>
<dbReference type="AlphaFoldDB" id="A0A1E5LDC4"/>
<proteinExistence type="predicted"/>
<evidence type="ECO:0000313" key="2">
    <source>
        <dbReference type="EMBL" id="OEH92039.1"/>
    </source>
</evidence>
<dbReference type="Pfam" id="PF13229">
    <property type="entry name" value="Beta_helix"/>
    <property type="match status" value="1"/>
</dbReference>
<reference evidence="2 3" key="1">
    <citation type="submission" date="2016-08" db="EMBL/GenBank/DDBJ databases">
        <title>Genome of Bacillus solimangrovi GH2-4.</title>
        <authorList>
            <person name="Lim S."/>
            <person name="Kim B.-C."/>
        </authorList>
    </citation>
    <scope>NUCLEOTIDE SEQUENCE [LARGE SCALE GENOMIC DNA]</scope>
    <source>
        <strain evidence="2 3">GH2-4</strain>
    </source>
</reference>
<name>A0A1E5LDC4_9BACI</name>
<keyword evidence="3" id="KW-1185">Reference proteome</keyword>